<dbReference type="Gene3D" id="1.10.10.10">
    <property type="entry name" value="Winged helix-like DNA-binding domain superfamily/Winged helix DNA-binding domain"/>
    <property type="match status" value="1"/>
</dbReference>
<dbReference type="EMBL" id="SRJD01000032">
    <property type="protein sequence ID" value="TGA96021.1"/>
    <property type="molecule type" value="Genomic_DNA"/>
</dbReference>
<keyword evidence="4" id="KW-0238">DNA-binding</keyword>
<dbReference type="SUPFAM" id="SSF88659">
    <property type="entry name" value="Sigma3 and sigma4 domains of RNA polymerase sigma factors"/>
    <property type="match status" value="1"/>
</dbReference>
<dbReference type="Gene3D" id="1.10.1740.10">
    <property type="match status" value="1"/>
</dbReference>
<comment type="caution">
    <text evidence="8">The sequence shown here is derived from an EMBL/GenBank/DDBJ whole genome shotgun (WGS) entry which is preliminary data.</text>
</comment>
<evidence type="ECO:0000256" key="1">
    <source>
        <dbReference type="ARBA" id="ARBA00010641"/>
    </source>
</evidence>
<dbReference type="SUPFAM" id="SSF88946">
    <property type="entry name" value="Sigma2 domain of RNA polymerase sigma factors"/>
    <property type="match status" value="1"/>
</dbReference>
<dbReference type="AlphaFoldDB" id="A0A4Z0GH42"/>
<dbReference type="InterPro" id="IPR013325">
    <property type="entry name" value="RNA_pol_sigma_r2"/>
</dbReference>
<dbReference type="PANTHER" id="PTHR43133">
    <property type="entry name" value="RNA POLYMERASE ECF-TYPE SIGMA FACTO"/>
    <property type="match status" value="1"/>
</dbReference>
<dbReference type="InterPro" id="IPR007627">
    <property type="entry name" value="RNA_pol_sigma70_r2"/>
</dbReference>
<evidence type="ECO:0000259" key="7">
    <source>
        <dbReference type="Pfam" id="PF08281"/>
    </source>
</evidence>
<name>A0A4Z0GH42_9BACL</name>
<comment type="similarity">
    <text evidence="1">Belongs to the sigma-70 factor family. ECF subfamily.</text>
</comment>
<dbReference type="InterPro" id="IPR036388">
    <property type="entry name" value="WH-like_DNA-bd_sf"/>
</dbReference>
<feature type="domain" description="RNA polymerase sigma factor 70 region 4 type 2" evidence="7">
    <location>
        <begin position="126"/>
        <end position="176"/>
    </location>
</feature>
<dbReference type="Pfam" id="PF04542">
    <property type="entry name" value="Sigma70_r2"/>
    <property type="match status" value="1"/>
</dbReference>
<organism evidence="8 9">
    <name type="scientific">Sporolactobacillus shoreae</name>
    <dbReference type="NCBI Taxonomy" id="1465501"/>
    <lineage>
        <taxon>Bacteria</taxon>
        <taxon>Bacillati</taxon>
        <taxon>Bacillota</taxon>
        <taxon>Bacilli</taxon>
        <taxon>Bacillales</taxon>
        <taxon>Sporolactobacillaceae</taxon>
        <taxon>Sporolactobacillus</taxon>
    </lineage>
</organism>
<dbReference type="PANTHER" id="PTHR43133:SF8">
    <property type="entry name" value="RNA POLYMERASE SIGMA FACTOR HI_1459-RELATED"/>
    <property type="match status" value="1"/>
</dbReference>
<dbReference type="Proteomes" id="UP000298347">
    <property type="component" value="Unassembled WGS sequence"/>
</dbReference>
<feature type="domain" description="RNA polymerase sigma-70 region 2" evidence="6">
    <location>
        <begin position="33"/>
        <end position="97"/>
    </location>
</feature>
<evidence type="ECO:0000256" key="3">
    <source>
        <dbReference type="ARBA" id="ARBA00023082"/>
    </source>
</evidence>
<dbReference type="InterPro" id="IPR013249">
    <property type="entry name" value="RNA_pol_sigma70_r4_t2"/>
</dbReference>
<gene>
    <name evidence="8" type="ORF">E4665_16865</name>
</gene>
<dbReference type="GO" id="GO:0016987">
    <property type="term" value="F:sigma factor activity"/>
    <property type="evidence" value="ECO:0007669"/>
    <property type="project" value="UniProtKB-KW"/>
</dbReference>
<keyword evidence="3" id="KW-0731">Sigma factor</keyword>
<proteinExistence type="inferred from homology"/>
<evidence type="ECO:0000256" key="4">
    <source>
        <dbReference type="ARBA" id="ARBA00023125"/>
    </source>
</evidence>
<dbReference type="InterPro" id="IPR013324">
    <property type="entry name" value="RNA_pol_sigma_r3/r4-like"/>
</dbReference>
<evidence type="ECO:0000313" key="9">
    <source>
        <dbReference type="Proteomes" id="UP000298347"/>
    </source>
</evidence>
<evidence type="ECO:0000256" key="5">
    <source>
        <dbReference type="ARBA" id="ARBA00023163"/>
    </source>
</evidence>
<dbReference type="Pfam" id="PF08281">
    <property type="entry name" value="Sigma70_r4_2"/>
    <property type="match status" value="1"/>
</dbReference>
<evidence type="ECO:0000313" key="8">
    <source>
        <dbReference type="EMBL" id="TGA96021.1"/>
    </source>
</evidence>
<evidence type="ECO:0000259" key="6">
    <source>
        <dbReference type="Pfam" id="PF04542"/>
    </source>
</evidence>
<dbReference type="NCBIfam" id="TIGR02937">
    <property type="entry name" value="sigma70-ECF"/>
    <property type="match status" value="1"/>
</dbReference>
<dbReference type="OrthoDB" id="2381154at2"/>
<evidence type="ECO:0000256" key="2">
    <source>
        <dbReference type="ARBA" id="ARBA00023015"/>
    </source>
</evidence>
<dbReference type="InterPro" id="IPR014284">
    <property type="entry name" value="RNA_pol_sigma-70_dom"/>
</dbReference>
<keyword evidence="2" id="KW-0805">Transcription regulation</keyword>
<protein>
    <submittedName>
        <fullName evidence="8">Sigma-70 family RNA polymerase sigma factor</fullName>
    </submittedName>
</protein>
<dbReference type="InterPro" id="IPR039425">
    <property type="entry name" value="RNA_pol_sigma-70-like"/>
</dbReference>
<reference evidence="8 9" key="1">
    <citation type="journal article" date="2015" name="Int. J. Syst. Evol. Microbiol.">
        <title>Sporolactobacillus shoreae sp. nov. and Sporolactobacillus spathodeae sp. nov., two spore-forming lactic acid bacteria isolated from tree barks in Thailand.</title>
        <authorList>
            <person name="Thamacharoensuk T."/>
            <person name="Kitahara M."/>
            <person name="Ohkuma M."/>
            <person name="Thongchul N."/>
            <person name="Tanasupawat S."/>
        </authorList>
    </citation>
    <scope>NUCLEOTIDE SEQUENCE [LARGE SCALE GENOMIC DNA]</scope>
    <source>
        <strain evidence="8 9">BK92</strain>
    </source>
</reference>
<sequence>MVFVYFFEHPGEGGRSMESQQQISDSRFEERFKPYMALIRRYCVSLAGSSWDGDDLFQTSMIRLIGAWRKKPDRPITKAYLYRIISSAWIDGHRKASVDETVKDSFEDHAVPRADRINEDALIQGVKRMISCLTPKQSLVFMMLAGWTMAPAEAAEHTGETEGNIRVIYHRARKKLRAAGMKKVSREADQRALRYADAFQSRDPARLLQLYWEESGRQVQPLQMVRTYRRADGIRMAA</sequence>
<dbReference type="GO" id="GO:0006352">
    <property type="term" value="P:DNA-templated transcription initiation"/>
    <property type="evidence" value="ECO:0007669"/>
    <property type="project" value="InterPro"/>
</dbReference>
<dbReference type="GO" id="GO:0003677">
    <property type="term" value="F:DNA binding"/>
    <property type="evidence" value="ECO:0007669"/>
    <property type="project" value="UniProtKB-KW"/>
</dbReference>
<accession>A0A4Z0GH42</accession>
<keyword evidence="9" id="KW-1185">Reference proteome</keyword>
<keyword evidence="5" id="KW-0804">Transcription</keyword>